<dbReference type="InterPro" id="IPR043128">
    <property type="entry name" value="Rev_trsase/Diguanyl_cyclase"/>
</dbReference>
<accession>A0A6G0WYH1</accession>
<evidence type="ECO:0000313" key="3">
    <source>
        <dbReference type="Proteomes" id="UP000481153"/>
    </source>
</evidence>
<gene>
    <name evidence="2" type="ORF">Ae201684_010338</name>
</gene>
<dbReference type="InterPro" id="IPR051320">
    <property type="entry name" value="Viral_Replic_Matur_Polypro"/>
</dbReference>
<dbReference type="Gene3D" id="3.10.10.10">
    <property type="entry name" value="HIV Type 1 Reverse Transcriptase, subunit A, domain 1"/>
    <property type="match status" value="1"/>
</dbReference>
<dbReference type="Proteomes" id="UP000481153">
    <property type="component" value="Unassembled WGS sequence"/>
</dbReference>
<evidence type="ECO:0000313" key="2">
    <source>
        <dbReference type="EMBL" id="KAF0732630.1"/>
    </source>
</evidence>
<dbReference type="AlphaFoldDB" id="A0A6G0WYH1"/>
<organism evidence="2 3">
    <name type="scientific">Aphanomyces euteiches</name>
    <dbReference type="NCBI Taxonomy" id="100861"/>
    <lineage>
        <taxon>Eukaryota</taxon>
        <taxon>Sar</taxon>
        <taxon>Stramenopiles</taxon>
        <taxon>Oomycota</taxon>
        <taxon>Saprolegniomycetes</taxon>
        <taxon>Saprolegniales</taxon>
        <taxon>Verrucalvaceae</taxon>
        <taxon>Aphanomyces</taxon>
    </lineage>
</organism>
<dbReference type="Pfam" id="PF00078">
    <property type="entry name" value="RVT_1"/>
    <property type="match status" value="1"/>
</dbReference>
<proteinExistence type="predicted"/>
<dbReference type="VEuPathDB" id="FungiDB:AeMF1_019929"/>
<comment type="caution">
    <text evidence="2">The sequence shown here is derived from an EMBL/GenBank/DDBJ whole genome shotgun (WGS) entry which is preliminary data.</text>
</comment>
<keyword evidence="3" id="KW-1185">Reference proteome</keyword>
<dbReference type="SUPFAM" id="SSF56672">
    <property type="entry name" value="DNA/RNA polymerases"/>
    <property type="match status" value="1"/>
</dbReference>
<protein>
    <recommendedName>
        <fullName evidence="1">Reverse transcriptase domain-containing protein</fullName>
    </recommendedName>
</protein>
<dbReference type="PANTHER" id="PTHR33064">
    <property type="entry name" value="POL PROTEIN"/>
    <property type="match status" value="1"/>
</dbReference>
<evidence type="ECO:0000259" key="1">
    <source>
        <dbReference type="Pfam" id="PF00078"/>
    </source>
</evidence>
<dbReference type="PANTHER" id="PTHR33064:SF37">
    <property type="entry name" value="RIBONUCLEASE H"/>
    <property type="match status" value="1"/>
</dbReference>
<dbReference type="InterPro" id="IPR043502">
    <property type="entry name" value="DNA/RNA_pol_sf"/>
</dbReference>
<feature type="domain" description="Reverse transcriptase" evidence="1">
    <location>
        <begin position="132"/>
        <end position="253"/>
    </location>
</feature>
<dbReference type="Gene3D" id="3.30.70.270">
    <property type="match status" value="1"/>
</dbReference>
<dbReference type="InterPro" id="IPR000477">
    <property type="entry name" value="RT_dom"/>
</dbReference>
<dbReference type="CDD" id="cd01647">
    <property type="entry name" value="RT_LTR"/>
    <property type="match status" value="1"/>
</dbReference>
<name>A0A6G0WYH1_9STRA</name>
<sequence>MQCATPDLSGRLDTNGDTLRLARRAAVETILLDKVHDAEVHNGLTNQDAGRLREMLLRYADVFREDVEGDPPVKVEPIKVRLKPGSVPVKCSMRRYPPAHMDFLKRHVEQLERAGLVYKNNRATWASAPRIVPKKDPGDLRMTIDSQPINACTEPMSWPMPNLDSAMTILVGTTVYFTLNWTKGYWQLPLHPDSQMYYSFMTPWGVYTPTRVLMGQTDAVAYCQSVVHELFGDLLFRRLLAWLDDLLGAAATPGELFDLL</sequence>
<dbReference type="EMBL" id="VJMJ01000130">
    <property type="protein sequence ID" value="KAF0732630.1"/>
    <property type="molecule type" value="Genomic_DNA"/>
</dbReference>
<reference evidence="2 3" key="1">
    <citation type="submission" date="2019-07" db="EMBL/GenBank/DDBJ databases">
        <title>Genomics analysis of Aphanomyces spp. identifies a new class of oomycete effector associated with host adaptation.</title>
        <authorList>
            <person name="Gaulin E."/>
        </authorList>
    </citation>
    <scope>NUCLEOTIDE SEQUENCE [LARGE SCALE GENOMIC DNA]</scope>
    <source>
        <strain evidence="2 3">ATCC 201684</strain>
    </source>
</reference>